<comment type="caution">
    <text evidence="7">Lacks conserved residue(s) required for the propagation of feature annotation.</text>
</comment>
<evidence type="ECO:0000256" key="6">
    <source>
        <dbReference type="ARBA" id="ARBA00023027"/>
    </source>
</evidence>
<feature type="binding site" evidence="7">
    <location>
        <position position="212"/>
    </location>
    <ligand>
        <name>L-glutamine</name>
        <dbReference type="ChEBI" id="CHEBI:58359"/>
    </ligand>
</feature>
<feature type="binding site" evidence="7">
    <location>
        <position position="544"/>
    </location>
    <ligand>
        <name>deamido-NAD(+)</name>
        <dbReference type="ChEBI" id="CHEBI:58437"/>
        <note>ligand shared between two neighboring subunits</note>
    </ligand>
</feature>
<dbReference type="STRING" id="272560.BPSL1026"/>
<dbReference type="GO" id="GO:0008795">
    <property type="term" value="F:NAD+ synthase activity"/>
    <property type="evidence" value="ECO:0007669"/>
    <property type="project" value="UniProtKB-UniRule"/>
</dbReference>
<dbReference type="GO" id="GO:0003952">
    <property type="term" value="F:NAD+ synthase (glutamine-hydrolyzing) activity"/>
    <property type="evidence" value="ECO:0007669"/>
    <property type="project" value="UniProtKB-UniRule"/>
</dbReference>
<evidence type="ECO:0000256" key="1">
    <source>
        <dbReference type="ARBA" id="ARBA00005188"/>
    </source>
</evidence>
<dbReference type="EC" id="6.3.5.1" evidence="7 8"/>
<dbReference type="GO" id="GO:0005737">
    <property type="term" value="C:cytoplasm"/>
    <property type="evidence" value="ECO:0007669"/>
    <property type="project" value="InterPro"/>
</dbReference>
<evidence type="ECO:0000256" key="2">
    <source>
        <dbReference type="ARBA" id="ARBA00007145"/>
    </source>
</evidence>
<dbReference type="NCBIfam" id="NF010588">
    <property type="entry name" value="PRK13981.1"/>
    <property type="match status" value="1"/>
</dbReference>
<comment type="pathway">
    <text evidence="1 7 8">Cofactor biosynthesis; NAD(+) biosynthesis; NAD(+) from deamido-NAD(+) (L-Gln route): step 1/1.</text>
</comment>
<dbReference type="KEGG" id="bps:BPSL1026"/>
<dbReference type="InterPro" id="IPR036526">
    <property type="entry name" value="C-N_Hydrolase_sf"/>
</dbReference>
<feature type="active site" description="For glutaminase activity" evidence="7">
    <location>
        <position position="144"/>
    </location>
</feature>
<evidence type="ECO:0000256" key="8">
    <source>
        <dbReference type="PIRNR" id="PIRNR006630"/>
    </source>
</evidence>
<dbReference type="InterPro" id="IPR003694">
    <property type="entry name" value="NAD_synthase"/>
</dbReference>
<protein>
    <recommendedName>
        <fullName evidence="7 8">Glutamine-dependent NAD(+) synthetase</fullName>
        <ecNumber evidence="7 8">6.3.5.1</ecNumber>
    </recommendedName>
    <alternativeName>
        <fullName evidence="7 8">NAD(+) synthase [glutamine-hydrolyzing]</fullName>
    </alternativeName>
</protein>
<dbReference type="PANTHER" id="PTHR23090:SF9">
    <property type="entry name" value="GLUTAMINE-DEPENDENT NAD(+) SYNTHETASE"/>
    <property type="match status" value="1"/>
</dbReference>
<evidence type="ECO:0000259" key="10">
    <source>
        <dbReference type="PROSITE" id="PS50263"/>
    </source>
</evidence>
<feature type="binding site" evidence="7">
    <location>
        <begin position="317"/>
        <end position="324"/>
    </location>
    <ligand>
        <name>ATP</name>
        <dbReference type="ChEBI" id="CHEBI:30616"/>
    </ligand>
</feature>
<comment type="similarity">
    <text evidence="9">Belongs to the NAD synthetase family.</text>
</comment>
<dbReference type="eggNOG" id="COG0388">
    <property type="taxonomic scope" value="Bacteria"/>
</dbReference>
<name>Q63W64_BURPS</name>
<evidence type="ECO:0000313" key="12">
    <source>
        <dbReference type="Proteomes" id="UP000000605"/>
    </source>
</evidence>
<comment type="catalytic activity">
    <reaction evidence="7 8">
        <text>deamido-NAD(+) + L-glutamine + ATP + H2O = L-glutamate + AMP + diphosphate + NAD(+) + H(+)</text>
        <dbReference type="Rhea" id="RHEA:24384"/>
        <dbReference type="ChEBI" id="CHEBI:15377"/>
        <dbReference type="ChEBI" id="CHEBI:15378"/>
        <dbReference type="ChEBI" id="CHEBI:29985"/>
        <dbReference type="ChEBI" id="CHEBI:30616"/>
        <dbReference type="ChEBI" id="CHEBI:33019"/>
        <dbReference type="ChEBI" id="CHEBI:57540"/>
        <dbReference type="ChEBI" id="CHEBI:58359"/>
        <dbReference type="ChEBI" id="CHEBI:58437"/>
        <dbReference type="ChEBI" id="CHEBI:456215"/>
        <dbReference type="EC" id="6.3.5.1"/>
    </reaction>
</comment>
<gene>
    <name evidence="7" type="primary">nadE</name>
    <name evidence="11" type="ordered locus">BPSL1026</name>
</gene>
<dbReference type="InterPro" id="IPR022310">
    <property type="entry name" value="NAD/GMP_synthase"/>
</dbReference>
<dbReference type="SUPFAM" id="SSF56317">
    <property type="entry name" value="Carbon-nitrogen hydrolase"/>
    <property type="match status" value="1"/>
</dbReference>
<keyword evidence="4 7" id="KW-0547">Nucleotide-binding</keyword>
<keyword evidence="6 7" id="KW-0520">NAD</keyword>
<keyword evidence="12" id="KW-1185">Reference proteome</keyword>
<dbReference type="EMBL" id="BX571965">
    <property type="protein sequence ID" value="CAH35021.1"/>
    <property type="molecule type" value="Genomic_DNA"/>
</dbReference>
<dbReference type="InterPro" id="IPR014445">
    <property type="entry name" value="Gln-dep_NAD_synthase"/>
</dbReference>
<feature type="binding site" evidence="7">
    <location>
        <position position="424"/>
    </location>
    <ligand>
        <name>ATP</name>
        <dbReference type="ChEBI" id="CHEBI:30616"/>
    </ligand>
</feature>
<dbReference type="AlphaFoldDB" id="Q63W64"/>
<feature type="domain" description="CN hydrolase" evidence="10">
    <location>
        <begin position="13"/>
        <end position="276"/>
    </location>
</feature>
<dbReference type="eggNOG" id="COG0171">
    <property type="taxonomic scope" value="Bacteria"/>
</dbReference>
<comment type="similarity">
    <text evidence="2 7 8">In the C-terminal section; belongs to the NAD synthetase family.</text>
</comment>
<dbReference type="GO" id="GO:0004359">
    <property type="term" value="F:glutaminase activity"/>
    <property type="evidence" value="ECO:0007669"/>
    <property type="project" value="InterPro"/>
</dbReference>
<dbReference type="PATRIC" id="fig|272560.6.peg.1114"/>
<comment type="function">
    <text evidence="7">Catalyzes the ATP-dependent amidation of deamido-NAD to form NAD. Uses L-glutamine as a nitrogen source.</text>
</comment>
<dbReference type="NCBIfam" id="TIGR00552">
    <property type="entry name" value="nadE"/>
    <property type="match status" value="1"/>
</dbReference>
<reference evidence="11 12" key="1">
    <citation type="journal article" date="2004" name="Proc. Natl. Acad. Sci. U.S.A.">
        <title>Genomic plasticity of the causative agent of melioidosis, Burkholderia pseudomallei.</title>
        <authorList>
            <person name="Holden M.T.G."/>
            <person name="Titball R.W."/>
            <person name="Peacock S.J."/>
            <person name="Cerdeno-Tarraga A.M."/>
            <person name="Atkins T."/>
            <person name="Crossman L.C."/>
            <person name="Pitt T."/>
            <person name="Churcher C."/>
            <person name="Mungall K."/>
            <person name="Bentley S.D."/>
            <person name="Sebaihia M."/>
            <person name="Thomson N.R."/>
            <person name="Bason N."/>
            <person name="Beacham I.R."/>
            <person name="Brooks K."/>
            <person name="Brown K.A."/>
            <person name="Brown N.F."/>
            <person name="Challis G.L."/>
            <person name="Cherevach I."/>
            <person name="Chillingworth T."/>
            <person name="Cronin A."/>
            <person name="Crosset B."/>
            <person name="Davis P."/>
            <person name="DeShazer D."/>
            <person name="Feltwell T."/>
            <person name="Fraser A."/>
            <person name="Hance Z."/>
            <person name="Hauser H."/>
            <person name="Holroyd S."/>
            <person name="Jagels K."/>
            <person name="Keith K.E."/>
            <person name="Maddison M."/>
            <person name="Moule S."/>
            <person name="Price C."/>
            <person name="Quail M.A."/>
            <person name="Rabbinowitsch E."/>
            <person name="Rutherford K."/>
            <person name="Sanders M."/>
            <person name="Simmonds M."/>
            <person name="Songsivilai S."/>
            <person name="Stevens K."/>
            <person name="Tumapa S."/>
            <person name="Vesaratchavest M."/>
            <person name="Whitehead S."/>
            <person name="Yeats C."/>
            <person name="Barrell B.G."/>
            <person name="Oyston P.C.F."/>
            <person name="Parkhill J."/>
        </authorList>
    </citation>
    <scope>NUCLEOTIDE SEQUENCE [LARGE SCALE GENOMIC DNA]</scope>
    <source>
        <strain evidence="11 12">K96243</strain>
    </source>
</reference>
<feature type="active site" description="Proton acceptor; for glutaminase activity" evidence="7">
    <location>
        <position position="53"/>
    </location>
</feature>
<dbReference type="Pfam" id="PF02540">
    <property type="entry name" value="NAD_synthase"/>
    <property type="match status" value="1"/>
</dbReference>
<dbReference type="PIRSF" id="PIRSF006630">
    <property type="entry name" value="NADS_GAT"/>
    <property type="match status" value="1"/>
</dbReference>
<dbReference type="FunFam" id="3.40.50.620:FF:000106">
    <property type="entry name" value="Glutamine-dependent NAD(+) synthetase"/>
    <property type="match status" value="1"/>
</dbReference>
<evidence type="ECO:0000313" key="11">
    <source>
        <dbReference type="EMBL" id="CAH35021.1"/>
    </source>
</evidence>
<evidence type="ECO:0000256" key="5">
    <source>
        <dbReference type="ARBA" id="ARBA00022840"/>
    </source>
</evidence>
<feature type="binding site" evidence="7">
    <location>
        <position position="206"/>
    </location>
    <ligand>
        <name>L-glutamine</name>
        <dbReference type="ChEBI" id="CHEBI:58359"/>
    </ligand>
</feature>
<dbReference type="GO" id="GO:0005524">
    <property type="term" value="F:ATP binding"/>
    <property type="evidence" value="ECO:0007669"/>
    <property type="project" value="UniProtKB-UniRule"/>
</dbReference>
<dbReference type="SMR" id="Q63W64"/>
<sequence>MARGGRADPVMKTRIALAQLNVTVGDFAGNVAKIVAAAQAAHDAGAHLLIAPELALSGYPPEDLLLRPAFYAASDAALAALAAQLKPLAGLAVLVGHPLRAAGAGASSADGNANRPIERGAAPVDTYNAASLIVGGEVVGTYRKQDLPNTEVFDEKRYFATDAAPYVFELNGVRFGVVICEDVWHASAAQLAKAAGAQVLIVPNGSPYHMNKEAVRIDILRARIRETGLPMVYVNLVGGQDELVFDGGSFVLDGAGELVAKMPQFEEGHAIVEFDGARALPAPIAPALPVEAQVYRALVLGVRDYIGKNGFPGAIVGLSGGVDSALVLAVAVDALGAERVRAVMMPSRYTADISTTDAADMAKRVGVRYDEIAIAPMFDAFRASLAAEFAGLAEDATEENIQARIRGTLLMALSNKFGSIVLTTGNKSEMAVGYCTLYGDMAGGFAVIKDIAKTLVYRLCRYRNAAAEYGALDVIPERILTRAPSAELRENQTDQDSLPPYDVLDAIMRMYMEEDRPLAEIVAAGYAEADVKRVTRLIKINEYKRRQAPVGIRVTHRAFGRDWRYPITSRFIESID</sequence>
<dbReference type="Gene3D" id="3.60.110.10">
    <property type="entry name" value="Carbon-nitrogen hydrolase"/>
    <property type="match status" value="1"/>
</dbReference>
<dbReference type="HAMAP" id="MF_02090">
    <property type="entry name" value="NadE_glutamine_dep"/>
    <property type="match status" value="1"/>
</dbReference>
<organism evidence="11 12">
    <name type="scientific">Burkholderia pseudomallei (strain K96243)</name>
    <dbReference type="NCBI Taxonomy" id="272560"/>
    <lineage>
        <taxon>Bacteria</taxon>
        <taxon>Pseudomonadati</taxon>
        <taxon>Pseudomonadota</taxon>
        <taxon>Betaproteobacteria</taxon>
        <taxon>Burkholderiales</taxon>
        <taxon>Burkholderiaceae</taxon>
        <taxon>Burkholderia</taxon>
        <taxon>pseudomallei group</taxon>
    </lineage>
</organism>
<proteinExistence type="inferred from homology"/>
<feature type="active site" description="Nucleophile; for glutaminase activity" evidence="7">
    <location>
        <position position="180"/>
    </location>
</feature>
<feature type="binding site" evidence="7">
    <location>
        <position position="400"/>
    </location>
    <ligand>
        <name>deamido-NAD(+)</name>
        <dbReference type="ChEBI" id="CHEBI:58437"/>
        <note>ligand shared between two neighboring subunits</note>
    </ligand>
</feature>
<feature type="binding site" evidence="7">
    <location>
        <position position="429"/>
    </location>
    <ligand>
        <name>deamido-NAD(+)</name>
        <dbReference type="ChEBI" id="CHEBI:58437"/>
        <note>ligand shared between two neighboring subunits</note>
    </ligand>
</feature>
<dbReference type="SUPFAM" id="SSF52402">
    <property type="entry name" value="Adenine nucleotide alpha hydrolases-like"/>
    <property type="match status" value="1"/>
</dbReference>
<evidence type="ECO:0000256" key="7">
    <source>
        <dbReference type="HAMAP-Rule" id="MF_02090"/>
    </source>
</evidence>
<dbReference type="PROSITE" id="PS50263">
    <property type="entry name" value="CN_HYDROLASE"/>
    <property type="match status" value="1"/>
</dbReference>
<dbReference type="InterPro" id="IPR003010">
    <property type="entry name" value="C-N_Hydrolase"/>
</dbReference>
<dbReference type="CDD" id="cd00553">
    <property type="entry name" value="NAD_synthase"/>
    <property type="match status" value="1"/>
</dbReference>
<evidence type="ECO:0000256" key="4">
    <source>
        <dbReference type="ARBA" id="ARBA00022741"/>
    </source>
</evidence>
<dbReference type="Proteomes" id="UP000000605">
    <property type="component" value="Chromosome 1"/>
</dbReference>
<dbReference type="CDD" id="cd07570">
    <property type="entry name" value="GAT_Gln-NAD-synth"/>
    <property type="match status" value="1"/>
</dbReference>
<dbReference type="Pfam" id="PF00795">
    <property type="entry name" value="CN_hydrolase"/>
    <property type="match status" value="1"/>
</dbReference>
<dbReference type="GO" id="GO:0009435">
    <property type="term" value="P:NAD+ biosynthetic process"/>
    <property type="evidence" value="ECO:0007669"/>
    <property type="project" value="UniProtKB-UniRule"/>
</dbReference>
<accession>Q63W64</accession>
<dbReference type="Gene3D" id="3.40.50.620">
    <property type="entry name" value="HUPs"/>
    <property type="match status" value="1"/>
</dbReference>
<keyword evidence="3 7" id="KW-0436">Ligase</keyword>
<evidence type="ECO:0000256" key="9">
    <source>
        <dbReference type="RuleBase" id="RU003811"/>
    </source>
</evidence>
<evidence type="ECO:0000256" key="3">
    <source>
        <dbReference type="ARBA" id="ARBA00022598"/>
    </source>
</evidence>
<dbReference type="InterPro" id="IPR014729">
    <property type="entry name" value="Rossmann-like_a/b/a_fold"/>
</dbReference>
<keyword evidence="5 7" id="KW-0067">ATP-binding</keyword>
<dbReference type="PANTHER" id="PTHR23090">
    <property type="entry name" value="NH 3 /GLUTAMINE-DEPENDENT NAD + SYNTHETASE"/>
    <property type="match status" value="1"/>
</dbReference>
<dbReference type="UniPathway" id="UPA00253">
    <property type="reaction ID" value="UER00334"/>
</dbReference>